<reference evidence="1" key="1">
    <citation type="journal article" date="2015" name="Nature">
        <title>Complex archaea that bridge the gap between prokaryotes and eukaryotes.</title>
        <authorList>
            <person name="Spang A."/>
            <person name="Saw J.H."/>
            <person name="Jorgensen S.L."/>
            <person name="Zaremba-Niedzwiedzka K."/>
            <person name="Martijn J."/>
            <person name="Lind A.E."/>
            <person name="van Eijk R."/>
            <person name="Schleper C."/>
            <person name="Guy L."/>
            <person name="Ettema T.J."/>
        </authorList>
    </citation>
    <scope>NUCLEOTIDE SEQUENCE</scope>
</reference>
<sequence>MNHRYYNFRLDKLIHDLQGGALRFFDRRDNLLAHVRLLSKFSAGGVDTAEMDEPVGDVVLQAGTVTSFVLEDRYDEYLCLASVVDGPGHSAGSAMLFDERKWEVGGRVKIKTLQVTLSPGISNRPISLSKAPAVIVKPKPLTQGKDDGE</sequence>
<organism evidence="1">
    <name type="scientific">marine sediment metagenome</name>
    <dbReference type="NCBI Taxonomy" id="412755"/>
    <lineage>
        <taxon>unclassified sequences</taxon>
        <taxon>metagenomes</taxon>
        <taxon>ecological metagenomes</taxon>
    </lineage>
</organism>
<gene>
    <name evidence="1" type="ORF">LCGC14_2077570</name>
</gene>
<comment type="caution">
    <text evidence="1">The sequence shown here is derived from an EMBL/GenBank/DDBJ whole genome shotgun (WGS) entry which is preliminary data.</text>
</comment>
<dbReference type="AlphaFoldDB" id="A0A0F9GUZ0"/>
<dbReference type="EMBL" id="LAZR01025042">
    <property type="protein sequence ID" value="KKL73175.1"/>
    <property type="molecule type" value="Genomic_DNA"/>
</dbReference>
<protein>
    <submittedName>
        <fullName evidence="1">Uncharacterized protein</fullName>
    </submittedName>
</protein>
<evidence type="ECO:0000313" key="1">
    <source>
        <dbReference type="EMBL" id="KKL73175.1"/>
    </source>
</evidence>
<proteinExistence type="predicted"/>
<name>A0A0F9GUZ0_9ZZZZ</name>
<accession>A0A0F9GUZ0</accession>